<accession>A0A7L3LZS5</accession>
<evidence type="ECO:0000256" key="7">
    <source>
        <dbReference type="ARBA" id="ARBA00023212"/>
    </source>
</evidence>
<dbReference type="InterPro" id="IPR018247">
    <property type="entry name" value="EF_Hand_1_Ca_BS"/>
</dbReference>
<keyword evidence="4" id="KW-0963">Cytoplasm</keyword>
<dbReference type="EMBL" id="VZTY01035493">
    <property type="protein sequence ID" value="NXU59706.1"/>
    <property type="molecule type" value="Genomic_DNA"/>
</dbReference>
<feature type="region of interest" description="Disordered" evidence="10">
    <location>
        <begin position="556"/>
        <end position="620"/>
    </location>
</feature>
<feature type="compositionally biased region" description="Basic and acidic residues" evidence="10">
    <location>
        <begin position="609"/>
        <end position="620"/>
    </location>
</feature>
<dbReference type="GO" id="GO:1901317">
    <property type="term" value="P:regulation of flagellated sperm motility"/>
    <property type="evidence" value="ECO:0007669"/>
    <property type="project" value="TreeGrafter"/>
</dbReference>
<evidence type="ECO:0000256" key="2">
    <source>
        <dbReference type="ARBA" id="ARBA00010500"/>
    </source>
</evidence>
<dbReference type="PROSITE" id="PS00018">
    <property type="entry name" value="EF_HAND_1"/>
    <property type="match status" value="1"/>
</dbReference>
<evidence type="ECO:0000256" key="9">
    <source>
        <dbReference type="ARBA" id="ARBA00045321"/>
    </source>
</evidence>
<dbReference type="OrthoDB" id="10251073at2759"/>
<organism evidence="11 12">
    <name type="scientific">Turnix velox</name>
    <name type="common">Little buttonquail</name>
    <dbReference type="NCBI Taxonomy" id="2529409"/>
    <lineage>
        <taxon>Eukaryota</taxon>
        <taxon>Metazoa</taxon>
        <taxon>Chordata</taxon>
        <taxon>Craniata</taxon>
        <taxon>Vertebrata</taxon>
        <taxon>Euteleostomi</taxon>
        <taxon>Archelosauria</taxon>
        <taxon>Archosauria</taxon>
        <taxon>Dinosauria</taxon>
        <taxon>Saurischia</taxon>
        <taxon>Theropoda</taxon>
        <taxon>Coelurosauria</taxon>
        <taxon>Aves</taxon>
        <taxon>Neognathae</taxon>
        <taxon>Neoaves</taxon>
        <taxon>Charadriiformes</taxon>
        <taxon>Turnicidae</taxon>
        <taxon>Turnix</taxon>
    </lineage>
</organism>
<evidence type="ECO:0000256" key="10">
    <source>
        <dbReference type="SAM" id="MobiDB-lite"/>
    </source>
</evidence>
<dbReference type="GO" id="GO:0036064">
    <property type="term" value="C:ciliary basal body"/>
    <property type="evidence" value="ECO:0007669"/>
    <property type="project" value="TreeGrafter"/>
</dbReference>
<comment type="subcellular location">
    <subcellularLocation>
        <location evidence="1">Cytoplasm</location>
        <location evidence="1">Cytoskeleton</location>
        <location evidence="1">Cilium axoneme</location>
    </subcellularLocation>
</comment>
<evidence type="ECO:0000256" key="5">
    <source>
        <dbReference type="ARBA" id="ARBA00022794"/>
    </source>
</evidence>
<dbReference type="PANTHER" id="PTHR21442">
    <property type="entry name" value="CILIA- AND FLAGELLA-ASSOCIATED PROTEIN 206"/>
    <property type="match status" value="1"/>
</dbReference>
<evidence type="ECO:0000313" key="11">
    <source>
        <dbReference type="EMBL" id="NXU59706.1"/>
    </source>
</evidence>
<proteinExistence type="inferred from homology"/>
<dbReference type="AlphaFoldDB" id="A0A7L3LZS5"/>
<evidence type="ECO:0000313" key="12">
    <source>
        <dbReference type="Proteomes" id="UP000582182"/>
    </source>
</evidence>
<evidence type="ECO:0000256" key="4">
    <source>
        <dbReference type="ARBA" id="ARBA00022490"/>
    </source>
</evidence>
<evidence type="ECO:0000256" key="1">
    <source>
        <dbReference type="ARBA" id="ARBA00004430"/>
    </source>
</evidence>
<keyword evidence="6" id="KW-0969">Cilium</keyword>
<comment type="caution">
    <text evidence="11">The sequence shown here is derived from an EMBL/GenBank/DDBJ whole genome shotgun (WGS) entry which is preliminary data.</text>
</comment>
<dbReference type="PANTHER" id="PTHR21442:SF0">
    <property type="entry name" value="CILIA- AND FLAGELLA-ASSOCIATED PROTEIN 206"/>
    <property type="match status" value="1"/>
</dbReference>
<name>A0A7L3LZS5_9CHAR</name>
<dbReference type="Pfam" id="PF12018">
    <property type="entry name" value="FAP206"/>
    <property type="match status" value="1"/>
</dbReference>
<reference evidence="11 12" key="1">
    <citation type="submission" date="2019-09" db="EMBL/GenBank/DDBJ databases">
        <title>Bird 10,000 Genomes (B10K) Project - Family phase.</title>
        <authorList>
            <person name="Zhang G."/>
        </authorList>
    </citation>
    <scope>NUCLEOTIDE SEQUENCE [LARGE SCALE GENOMIC DNA]</scope>
    <source>
        <strain evidence="11">B10K-DU-029-46</strain>
    </source>
</reference>
<dbReference type="GO" id="GO:0005930">
    <property type="term" value="C:axoneme"/>
    <property type="evidence" value="ECO:0007669"/>
    <property type="project" value="UniProtKB-SubCell"/>
</dbReference>
<comment type="similarity">
    <text evidence="2">Belongs to the CFAP206 family.</text>
</comment>
<gene>
    <name evidence="11" type="primary">Cfap206</name>
    <name evidence="11" type="ORF">TURVEL_R12193</name>
</gene>
<keyword evidence="7" id="KW-0206">Cytoskeleton</keyword>
<dbReference type="Proteomes" id="UP000582182">
    <property type="component" value="Unassembled WGS sequence"/>
</dbReference>
<keyword evidence="12" id="KW-1185">Reference proteome</keyword>
<evidence type="ECO:0000256" key="8">
    <source>
        <dbReference type="ARBA" id="ARBA00023273"/>
    </source>
</evidence>
<dbReference type="InterPro" id="IPR021897">
    <property type="entry name" value="FAP206"/>
</dbReference>
<keyword evidence="5" id="KW-0970">Cilium biogenesis/degradation</keyword>
<dbReference type="GO" id="GO:0007288">
    <property type="term" value="P:sperm axoneme assembly"/>
    <property type="evidence" value="ECO:0007669"/>
    <property type="project" value="TreeGrafter"/>
</dbReference>
<keyword evidence="8" id="KW-0966">Cell projection</keyword>
<evidence type="ECO:0000256" key="6">
    <source>
        <dbReference type="ARBA" id="ARBA00023069"/>
    </source>
</evidence>
<feature type="non-terminal residue" evidence="11">
    <location>
        <position position="620"/>
    </location>
</feature>
<sequence length="620" mass="70759">MSCVQTEGVLKKIVRKIGQECSARGQTVSETLVVFMVKAVVLDPRNDFDMDKTLTKKDVQSLIQLCVTRLLDTTNPSLSTIKMQVYFDMNYANRAELHSEQHHVLEGRLAPVVRDILDSCSHVHEIERMYQKIVQYVLLSSCMGSPSDIEVVREVTAGLQSIFSQGEIITFISLSKKDKEQQLKNLAKLVMGIRLYNRECGKGGSGIDDLPAILNDYILSATQTIDERLNTCHRLAHQYTALLESMQEGQDRCTQLSSFKLKEALFNVRQYEAFLCILLSDAITSAQEVEKMNVQFAATMKQLKKTVQDKVSVDTRDVFPLFVELSNLWSGFQNEILQLSFLTNMTNNLQQFSEIQSQLFPEELLTSLLEGVTVKSDEERMRETMGTRVNVSDFKNQEWLFPETTDNFDQLLIQYHGFCAHTIGMKGFTLPGNPAIGILKHKERCYVFSSKEAAYVFAQDPDKFIQLNIEEAKQYTELILLLELCHQFEYLALYKQARNVGKHLMKPTTKCDSSTQTDTHILPPTIVPSYEWNEWELRRKAIKLANLRRKLTHAMQTDLSHMRRENSTQVYLPKDASTQTKRDNSSNVPRPQVFLQGLRGGPSPTTHMVKVDLTRPVDEA</sequence>
<comment type="function">
    <text evidence="9">Essential for sperm motility and is involved in the regulation of the beating frequency of motile cilia on the epithelial cells of the respiratory tract. Required for the establishment of radial spokes in sperm flagella.</text>
</comment>
<evidence type="ECO:0000256" key="3">
    <source>
        <dbReference type="ARBA" id="ARBA00021602"/>
    </source>
</evidence>
<feature type="non-terminal residue" evidence="11">
    <location>
        <position position="1"/>
    </location>
</feature>
<dbReference type="GO" id="GO:0003356">
    <property type="term" value="P:regulation of cilium beat frequency"/>
    <property type="evidence" value="ECO:0007669"/>
    <property type="project" value="TreeGrafter"/>
</dbReference>
<protein>
    <recommendedName>
        <fullName evidence="3">Cilia- and flagella-associated protein 206</fullName>
    </recommendedName>
</protein>